<dbReference type="EMBL" id="FQXC01000003">
    <property type="protein sequence ID" value="SHH64830.1"/>
    <property type="molecule type" value="Genomic_DNA"/>
</dbReference>
<protein>
    <recommendedName>
        <fullName evidence="4">Flagellar hook protein FlgE</fullName>
    </recommendedName>
</protein>
<evidence type="ECO:0000256" key="1">
    <source>
        <dbReference type="ARBA" id="ARBA00004117"/>
    </source>
</evidence>
<dbReference type="GO" id="GO:0005829">
    <property type="term" value="C:cytosol"/>
    <property type="evidence" value="ECO:0007669"/>
    <property type="project" value="TreeGrafter"/>
</dbReference>
<dbReference type="GO" id="GO:0071978">
    <property type="term" value="P:bacterial-type flagellum-dependent swarming motility"/>
    <property type="evidence" value="ECO:0007669"/>
    <property type="project" value="TreeGrafter"/>
</dbReference>
<dbReference type="PANTHER" id="PTHR30435">
    <property type="entry name" value="FLAGELLAR PROTEIN"/>
    <property type="match status" value="1"/>
</dbReference>
<dbReference type="Pfam" id="PF00460">
    <property type="entry name" value="Flg_bb_rod"/>
    <property type="match status" value="1"/>
</dbReference>
<feature type="domain" description="Flagellar basal body rod protein N-terminal" evidence="5">
    <location>
        <begin position="10"/>
        <end position="37"/>
    </location>
</feature>
<dbReference type="InterPro" id="IPR010930">
    <property type="entry name" value="Flg_bb/hook_C_dom"/>
</dbReference>
<dbReference type="Proteomes" id="UP000184221">
    <property type="component" value="Unassembled WGS sequence"/>
</dbReference>
<dbReference type="RefSeq" id="WP_072778229.1">
    <property type="nucleotide sequence ID" value="NZ_FQXC01000003.1"/>
</dbReference>
<evidence type="ECO:0000256" key="4">
    <source>
        <dbReference type="RuleBase" id="RU362116"/>
    </source>
</evidence>
<dbReference type="InterPro" id="IPR037058">
    <property type="entry name" value="Falgellar_hook_FlgE_sf"/>
</dbReference>
<keyword evidence="7" id="KW-0282">Flagellum</keyword>
<dbReference type="STRING" id="996342.SAMN05443551_2737"/>
<evidence type="ECO:0000256" key="2">
    <source>
        <dbReference type="ARBA" id="ARBA00009677"/>
    </source>
</evidence>
<dbReference type="Pfam" id="PF06429">
    <property type="entry name" value="Flg_bbr_C"/>
    <property type="match status" value="1"/>
</dbReference>
<evidence type="ECO:0000259" key="6">
    <source>
        <dbReference type="Pfam" id="PF06429"/>
    </source>
</evidence>
<dbReference type="Gene3D" id="2.60.98.20">
    <property type="entry name" value="Flagellar hook protein FlgE"/>
    <property type="match status" value="1"/>
</dbReference>
<dbReference type="SUPFAM" id="SSF117143">
    <property type="entry name" value="Flagellar hook protein flgE"/>
    <property type="match status" value="1"/>
</dbReference>
<proteinExistence type="inferred from homology"/>
<sequence>MSISSSLSAGVVGLASNATRLATISDNIANSQTPGYKRVEANFHSMVVTSGGGTYTAGGVRTTTQRYIDQNSAITTTSNATDLAVSGRGFLPVAQATEVLAGSETPQMFLTTTGSFRTDANGYLRTASGQILLGWPASLDGSIPNYPRATNEALEPVRVNVNQFSGEPTTRIELGINLPATETEAGANGDPLTQSVEYYDNLGRAEELQFTFTPSVPATGTSNLWTVEIVDSADPGTILGQYELQFDDARTLGGTLAGVTDISGGPYDPATGVLTVTAPSGPIDIRIGRLGQNEGLSQLSDLFAPFNISRDGAPVGKVTSVEVDELGLVTAVYDTGTTRTLYQVPLVDIPNPNGMAAVGSQLYMPTPDSGSFFLWDAGNGSTGDILSFALEESATDIANELTELIRTQRAYSSNAKVIQTVDEMLQEATNIKR</sequence>
<dbReference type="PANTHER" id="PTHR30435:SF1">
    <property type="entry name" value="FLAGELLAR HOOK PROTEIN FLGE"/>
    <property type="match status" value="1"/>
</dbReference>
<comment type="similarity">
    <text evidence="2 4">Belongs to the flagella basal body rod proteins family.</text>
</comment>
<keyword evidence="7" id="KW-0969">Cilium</keyword>
<comment type="function">
    <text evidence="4">A flexible structure which links the flagellar filament to the drive apparatus in the basal body.</text>
</comment>
<dbReference type="InterPro" id="IPR037925">
    <property type="entry name" value="FlgE/F/G-like"/>
</dbReference>
<keyword evidence="7" id="KW-0966">Cell projection</keyword>
<name>A0A1M5UPG2_9RHOB</name>
<keyword evidence="3 4" id="KW-0975">Bacterial flagellum</keyword>
<dbReference type="OrthoDB" id="8372879at2"/>
<evidence type="ECO:0000256" key="3">
    <source>
        <dbReference type="ARBA" id="ARBA00023143"/>
    </source>
</evidence>
<evidence type="ECO:0000313" key="7">
    <source>
        <dbReference type="EMBL" id="SHH64830.1"/>
    </source>
</evidence>
<keyword evidence="8" id="KW-1185">Reference proteome</keyword>
<dbReference type="AlphaFoldDB" id="A0A1M5UPG2"/>
<dbReference type="GO" id="GO:0009424">
    <property type="term" value="C:bacterial-type flagellum hook"/>
    <property type="evidence" value="ECO:0007669"/>
    <property type="project" value="TreeGrafter"/>
</dbReference>
<reference evidence="7 8" key="1">
    <citation type="submission" date="2016-11" db="EMBL/GenBank/DDBJ databases">
        <authorList>
            <person name="Jaros S."/>
            <person name="Januszkiewicz K."/>
            <person name="Wedrychowicz H."/>
        </authorList>
    </citation>
    <scope>NUCLEOTIDE SEQUENCE [LARGE SCALE GENOMIC DNA]</scope>
    <source>
        <strain evidence="7 8">DSM 29431</strain>
    </source>
</reference>
<dbReference type="NCBIfam" id="TIGR03506">
    <property type="entry name" value="FlgEFG_subfam"/>
    <property type="match status" value="1"/>
</dbReference>
<dbReference type="GO" id="GO:0009425">
    <property type="term" value="C:bacterial-type flagellum basal body"/>
    <property type="evidence" value="ECO:0007669"/>
    <property type="project" value="UniProtKB-SubCell"/>
</dbReference>
<gene>
    <name evidence="7" type="ORF">SAMN05443551_2737</name>
</gene>
<feature type="domain" description="Flagellar basal-body/hook protein C-terminal" evidence="6">
    <location>
        <begin position="389"/>
        <end position="431"/>
    </location>
</feature>
<evidence type="ECO:0000259" key="5">
    <source>
        <dbReference type="Pfam" id="PF00460"/>
    </source>
</evidence>
<accession>A0A1M5UPG2</accession>
<evidence type="ECO:0000313" key="8">
    <source>
        <dbReference type="Proteomes" id="UP000184221"/>
    </source>
</evidence>
<organism evidence="7 8">
    <name type="scientific">Marivita hallyeonensis</name>
    <dbReference type="NCBI Taxonomy" id="996342"/>
    <lineage>
        <taxon>Bacteria</taxon>
        <taxon>Pseudomonadati</taxon>
        <taxon>Pseudomonadota</taxon>
        <taxon>Alphaproteobacteria</taxon>
        <taxon>Rhodobacterales</taxon>
        <taxon>Roseobacteraceae</taxon>
        <taxon>Marivita</taxon>
    </lineage>
</organism>
<dbReference type="InterPro" id="IPR001444">
    <property type="entry name" value="Flag_bb_rod_N"/>
</dbReference>
<dbReference type="InterPro" id="IPR020013">
    <property type="entry name" value="Flagellar_FlgE/F/G"/>
</dbReference>
<comment type="subcellular location">
    <subcellularLocation>
        <location evidence="1 4">Bacterial flagellum basal body</location>
    </subcellularLocation>
</comment>